<evidence type="ECO:0000256" key="1">
    <source>
        <dbReference type="SAM" id="MobiDB-lite"/>
    </source>
</evidence>
<gene>
    <name evidence="2" type="ORF">DFH94DRAFT_438388</name>
</gene>
<evidence type="ECO:0000313" key="2">
    <source>
        <dbReference type="EMBL" id="KAF8481016.1"/>
    </source>
</evidence>
<reference evidence="2" key="1">
    <citation type="submission" date="2019-10" db="EMBL/GenBank/DDBJ databases">
        <authorList>
            <consortium name="DOE Joint Genome Institute"/>
            <person name="Kuo A."/>
            <person name="Miyauchi S."/>
            <person name="Kiss E."/>
            <person name="Drula E."/>
            <person name="Kohler A."/>
            <person name="Sanchez-Garcia M."/>
            <person name="Andreopoulos B."/>
            <person name="Barry K.W."/>
            <person name="Bonito G."/>
            <person name="Buee M."/>
            <person name="Carver A."/>
            <person name="Chen C."/>
            <person name="Cichocki N."/>
            <person name="Clum A."/>
            <person name="Culley D."/>
            <person name="Crous P.W."/>
            <person name="Fauchery L."/>
            <person name="Girlanda M."/>
            <person name="Hayes R."/>
            <person name="Keri Z."/>
            <person name="LaButti K."/>
            <person name="Lipzen A."/>
            <person name="Lombard V."/>
            <person name="Magnuson J."/>
            <person name="Maillard F."/>
            <person name="Morin E."/>
            <person name="Murat C."/>
            <person name="Nolan M."/>
            <person name="Ohm R."/>
            <person name="Pangilinan J."/>
            <person name="Pereira M."/>
            <person name="Perotto S."/>
            <person name="Peter M."/>
            <person name="Riley R."/>
            <person name="Sitrit Y."/>
            <person name="Stielow B."/>
            <person name="Szollosi G."/>
            <person name="Zifcakova L."/>
            <person name="Stursova M."/>
            <person name="Spatafora J.W."/>
            <person name="Tedersoo L."/>
            <person name="Vaario L.-M."/>
            <person name="Yamada A."/>
            <person name="Yan M."/>
            <person name="Wang P."/>
            <person name="Xu J."/>
            <person name="Bruns T."/>
            <person name="Baldrian P."/>
            <person name="Vilgalys R."/>
            <person name="Henrissat B."/>
            <person name="Grigoriev I.V."/>
            <person name="Hibbett D."/>
            <person name="Nagy L.G."/>
            <person name="Martin F.M."/>
        </authorList>
    </citation>
    <scope>NUCLEOTIDE SEQUENCE</scope>
    <source>
        <strain evidence="2">Prilba</strain>
    </source>
</reference>
<protein>
    <submittedName>
        <fullName evidence="2">Uncharacterized protein</fullName>
    </submittedName>
</protein>
<name>A0A9P5MXB2_9AGAM</name>
<keyword evidence="3" id="KW-1185">Reference proteome</keyword>
<reference evidence="2" key="2">
    <citation type="journal article" date="2020" name="Nat. Commun.">
        <title>Large-scale genome sequencing of mycorrhizal fungi provides insights into the early evolution of symbiotic traits.</title>
        <authorList>
            <person name="Miyauchi S."/>
            <person name="Kiss E."/>
            <person name="Kuo A."/>
            <person name="Drula E."/>
            <person name="Kohler A."/>
            <person name="Sanchez-Garcia M."/>
            <person name="Morin E."/>
            <person name="Andreopoulos B."/>
            <person name="Barry K.W."/>
            <person name="Bonito G."/>
            <person name="Buee M."/>
            <person name="Carver A."/>
            <person name="Chen C."/>
            <person name="Cichocki N."/>
            <person name="Clum A."/>
            <person name="Culley D."/>
            <person name="Crous P.W."/>
            <person name="Fauchery L."/>
            <person name="Girlanda M."/>
            <person name="Hayes R.D."/>
            <person name="Keri Z."/>
            <person name="LaButti K."/>
            <person name="Lipzen A."/>
            <person name="Lombard V."/>
            <person name="Magnuson J."/>
            <person name="Maillard F."/>
            <person name="Murat C."/>
            <person name="Nolan M."/>
            <person name="Ohm R.A."/>
            <person name="Pangilinan J."/>
            <person name="Pereira M.F."/>
            <person name="Perotto S."/>
            <person name="Peter M."/>
            <person name="Pfister S."/>
            <person name="Riley R."/>
            <person name="Sitrit Y."/>
            <person name="Stielow J.B."/>
            <person name="Szollosi G."/>
            <person name="Zifcakova L."/>
            <person name="Stursova M."/>
            <person name="Spatafora J.W."/>
            <person name="Tedersoo L."/>
            <person name="Vaario L.M."/>
            <person name="Yamada A."/>
            <person name="Yan M."/>
            <person name="Wang P."/>
            <person name="Xu J."/>
            <person name="Bruns T."/>
            <person name="Baldrian P."/>
            <person name="Vilgalys R."/>
            <person name="Dunand C."/>
            <person name="Henrissat B."/>
            <person name="Grigoriev I.V."/>
            <person name="Hibbett D."/>
            <person name="Nagy L.G."/>
            <person name="Martin F.M."/>
        </authorList>
    </citation>
    <scope>NUCLEOTIDE SEQUENCE</scope>
    <source>
        <strain evidence="2">Prilba</strain>
    </source>
</reference>
<comment type="caution">
    <text evidence="2">The sequence shown here is derived from an EMBL/GenBank/DDBJ whole genome shotgun (WGS) entry which is preliminary data.</text>
</comment>
<feature type="region of interest" description="Disordered" evidence="1">
    <location>
        <begin position="156"/>
        <end position="178"/>
    </location>
</feature>
<dbReference type="Proteomes" id="UP000759537">
    <property type="component" value="Unassembled WGS sequence"/>
</dbReference>
<organism evidence="2 3">
    <name type="scientific">Russula ochroleuca</name>
    <dbReference type="NCBI Taxonomy" id="152965"/>
    <lineage>
        <taxon>Eukaryota</taxon>
        <taxon>Fungi</taxon>
        <taxon>Dikarya</taxon>
        <taxon>Basidiomycota</taxon>
        <taxon>Agaricomycotina</taxon>
        <taxon>Agaricomycetes</taxon>
        <taxon>Russulales</taxon>
        <taxon>Russulaceae</taxon>
        <taxon>Russula</taxon>
    </lineage>
</organism>
<accession>A0A9P5MXB2</accession>
<dbReference type="EMBL" id="WHVB01000007">
    <property type="protein sequence ID" value="KAF8481016.1"/>
    <property type="molecule type" value="Genomic_DNA"/>
</dbReference>
<proteinExistence type="predicted"/>
<dbReference type="AlphaFoldDB" id="A0A9P5MXB2"/>
<sequence length="218" mass="24349">MGISDRPSCSPPGKTACLQHHGYVRGSLAQRSAASTSARLRPNLMMVVPGTVLPGLTLLFDRSWIGRRLNIKSHSCGRSAWLLFAFLCHNDIDQLVEAGEWSAWRSTVPCWAIEYKINLIHVVSRGNYPHCKTRFDLHAMQARLLIRDSASGTPSMEYSSASRYGQGRKGYRSKTEGMGHENNEDGLIGWILSHIWSMCPCHHPGRVFRPFLVITSGN</sequence>
<evidence type="ECO:0000313" key="3">
    <source>
        <dbReference type="Proteomes" id="UP000759537"/>
    </source>
</evidence>